<organism evidence="9 10">
    <name type="scientific">Eleutherodactylus coqui</name>
    <name type="common">Puerto Rican coqui</name>
    <dbReference type="NCBI Taxonomy" id="57060"/>
    <lineage>
        <taxon>Eukaryota</taxon>
        <taxon>Metazoa</taxon>
        <taxon>Chordata</taxon>
        <taxon>Craniata</taxon>
        <taxon>Vertebrata</taxon>
        <taxon>Euteleostomi</taxon>
        <taxon>Amphibia</taxon>
        <taxon>Batrachia</taxon>
        <taxon>Anura</taxon>
        <taxon>Neobatrachia</taxon>
        <taxon>Hyloidea</taxon>
        <taxon>Eleutherodactylidae</taxon>
        <taxon>Eleutherodactylinae</taxon>
        <taxon>Eleutherodactylus</taxon>
        <taxon>Eleutherodactylus</taxon>
    </lineage>
</organism>
<dbReference type="GO" id="GO:0005737">
    <property type="term" value="C:cytoplasm"/>
    <property type="evidence" value="ECO:0007669"/>
    <property type="project" value="UniProtKB-SubCell"/>
</dbReference>
<protein>
    <recommendedName>
        <fullName evidence="8">Myotonic dystrophy protein kinase coiled coil domain-containing protein</fullName>
    </recommendedName>
</protein>
<evidence type="ECO:0000256" key="2">
    <source>
        <dbReference type="ARBA" id="ARBA00004496"/>
    </source>
</evidence>
<evidence type="ECO:0000256" key="3">
    <source>
        <dbReference type="ARBA" id="ARBA00022490"/>
    </source>
</evidence>
<feature type="compositionally biased region" description="Polar residues" evidence="7">
    <location>
        <begin position="25"/>
        <end position="40"/>
    </location>
</feature>
<dbReference type="AlphaFoldDB" id="A0A8J6BD67"/>
<dbReference type="GO" id="GO:0005524">
    <property type="term" value="F:ATP binding"/>
    <property type="evidence" value="ECO:0007669"/>
    <property type="project" value="InterPro"/>
</dbReference>
<dbReference type="OrthoDB" id="10047816at2759"/>
<feature type="region of interest" description="Disordered" evidence="7">
    <location>
        <begin position="79"/>
        <end position="100"/>
    </location>
</feature>
<evidence type="ECO:0000259" key="8">
    <source>
        <dbReference type="Pfam" id="PF08826"/>
    </source>
</evidence>
<sequence>VNDEKQSRMYLQALSVKMTEELETLKNSGNQTPSSKTGESQWKARRLQKLEASARLELQSALDAEIRAKQSIQEELNKLKSESLETDRKLQEADEENKKLRAEMEKLHEEAKTRGIA</sequence>
<accession>A0A8J6BD67</accession>
<evidence type="ECO:0000256" key="5">
    <source>
        <dbReference type="ARBA" id="ARBA00022723"/>
    </source>
</evidence>
<dbReference type="InterPro" id="IPR014930">
    <property type="entry name" value="Myotonic_dystrophy_kinase_coil"/>
</dbReference>
<evidence type="ECO:0000256" key="1">
    <source>
        <dbReference type="ARBA" id="ARBA00001946"/>
    </source>
</evidence>
<feature type="non-terminal residue" evidence="9">
    <location>
        <position position="117"/>
    </location>
</feature>
<keyword evidence="10" id="KW-1185">Reference proteome</keyword>
<evidence type="ECO:0000313" key="9">
    <source>
        <dbReference type="EMBL" id="KAG9460218.1"/>
    </source>
</evidence>
<name>A0A8J6BD67_ELECQ</name>
<keyword evidence="3" id="KW-0963">Cytoplasm</keyword>
<proteinExistence type="predicted"/>
<dbReference type="Proteomes" id="UP000770717">
    <property type="component" value="Unassembled WGS sequence"/>
</dbReference>
<comment type="subcellular location">
    <subcellularLocation>
        <location evidence="2">Cytoplasm</location>
    </subcellularLocation>
</comment>
<dbReference type="Gene3D" id="1.20.5.340">
    <property type="match status" value="1"/>
</dbReference>
<dbReference type="GO" id="GO:0046872">
    <property type="term" value="F:metal ion binding"/>
    <property type="evidence" value="ECO:0007669"/>
    <property type="project" value="UniProtKB-KW"/>
</dbReference>
<feature type="region of interest" description="Disordered" evidence="7">
    <location>
        <begin position="22"/>
        <end position="44"/>
    </location>
</feature>
<evidence type="ECO:0000313" key="10">
    <source>
        <dbReference type="Proteomes" id="UP000770717"/>
    </source>
</evidence>
<feature type="non-terminal residue" evidence="9">
    <location>
        <position position="1"/>
    </location>
</feature>
<comment type="cofactor">
    <cofactor evidence="1">
        <name>Mg(2+)</name>
        <dbReference type="ChEBI" id="CHEBI:18420"/>
    </cofactor>
</comment>
<gene>
    <name evidence="9" type="ORF">GDO78_023223</name>
</gene>
<evidence type="ECO:0000256" key="7">
    <source>
        <dbReference type="SAM" id="MobiDB-lite"/>
    </source>
</evidence>
<keyword evidence="6" id="KW-0175">Coiled coil</keyword>
<keyword evidence="4" id="KW-0597">Phosphoprotein</keyword>
<comment type="caution">
    <text evidence="9">The sequence shown here is derived from an EMBL/GenBank/DDBJ whole genome shotgun (WGS) entry which is preliminary data.</text>
</comment>
<dbReference type="Pfam" id="PF08826">
    <property type="entry name" value="DMPK_coil"/>
    <property type="match status" value="1"/>
</dbReference>
<evidence type="ECO:0000256" key="4">
    <source>
        <dbReference type="ARBA" id="ARBA00022553"/>
    </source>
</evidence>
<feature type="domain" description="Myotonic dystrophy protein kinase coiled coil" evidence="8">
    <location>
        <begin position="57"/>
        <end position="111"/>
    </location>
</feature>
<reference evidence="9" key="1">
    <citation type="thesis" date="2020" institute="ProQuest LLC" country="789 East Eisenhower Parkway, Ann Arbor, MI, USA">
        <title>Comparative Genomics and Chromosome Evolution.</title>
        <authorList>
            <person name="Mudd A.B."/>
        </authorList>
    </citation>
    <scope>NUCLEOTIDE SEQUENCE</scope>
    <source>
        <strain evidence="9">HN-11 Male</strain>
        <tissue evidence="9">Kidney and liver</tissue>
    </source>
</reference>
<keyword evidence="5" id="KW-0479">Metal-binding</keyword>
<dbReference type="GO" id="GO:0004674">
    <property type="term" value="F:protein serine/threonine kinase activity"/>
    <property type="evidence" value="ECO:0007669"/>
    <property type="project" value="InterPro"/>
</dbReference>
<dbReference type="EMBL" id="WNTK01096874">
    <property type="protein sequence ID" value="KAG9460218.1"/>
    <property type="molecule type" value="Genomic_DNA"/>
</dbReference>
<evidence type="ECO:0000256" key="6">
    <source>
        <dbReference type="ARBA" id="ARBA00023054"/>
    </source>
</evidence>